<organism evidence="1 2">
    <name type="scientific">Fermentimicrarchaeum limneticum</name>
    <dbReference type="NCBI Taxonomy" id="2795018"/>
    <lineage>
        <taxon>Archaea</taxon>
        <taxon>Candidatus Micrarchaeota</taxon>
        <taxon>Candidatus Fermentimicrarchaeales</taxon>
        <taxon>Candidatus Fermentimicrarchaeaceae</taxon>
        <taxon>Candidatus Fermentimicrarchaeum</taxon>
    </lineage>
</organism>
<dbReference type="KEGG" id="flt:Sv326_0655"/>
<gene>
    <name evidence="1" type="ORF">Sv326_0655</name>
</gene>
<name>A0A7D5XJP5_FERL1</name>
<dbReference type="Proteomes" id="UP000510821">
    <property type="component" value="Chromosome"/>
</dbReference>
<accession>A0A7D5XJP5</accession>
<proteinExistence type="predicted"/>
<dbReference type="EMBL" id="CP058998">
    <property type="protein sequence ID" value="QLJ52830.1"/>
    <property type="molecule type" value="Genomic_DNA"/>
</dbReference>
<protein>
    <submittedName>
        <fullName evidence="1">Uncharacterized protein</fullName>
    </submittedName>
</protein>
<sequence length="53" mass="6216">MFDMIESEKPDSIMVTIRNRRTPESKSFTVYNTTVNEVYDVLTKFLKAQKKKG</sequence>
<dbReference type="AlphaFoldDB" id="A0A7D5XJP5"/>
<evidence type="ECO:0000313" key="1">
    <source>
        <dbReference type="EMBL" id="QLJ52830.1"/>
    </source>
</evidence>
<reference evidence="2" key="1">
    <citation type="submission" date="2020-07" db="EMBL/GenBank/DDBJ databases">
        <title>Metabolic diversity and evolutionary history of the archaeal phylum ###Micrarchaeota### uncovered from a freshwater lake metagenome.</title>
        <authorList>
            <person name="Kadnikov V.V."/>
            <person name="Savvichev A.S."/>
            <person name="Mardanov A.V."/>
            <person name="Beletsky A.V."/>
            <person name="Chupakov A.V."/>
            <person name="Kokryatskaya N.M."/>
            <person name="Pimenov N.V."/>
            <person name="Ravin N.V."/>
        </authorList>
    </citation>
    <scope>NUCLEOTIDE SEQUENCE [LARGE SCALE GENOMIC DNA]</scope>
</reference>
<evidence type="ECO:0000313" key="2">
    <source>
        <dbReference type="Proteomes" id="UP000510821"/>
    </source>
</evidence>